<evidence type="ECO:0000256" key="4">
    <source>
        <dbReference type="ARBA" id="ARBA00023136"/>
    </source>
</evidence>
<feature type="transmembrane region" description="Helical" evidence="6">
    <location>
        <begin position="307"/>
        <end position="327"/>
    </location>
</feature>
<evidence type="ECO:0000256" key="1">
    <source>
        <dbReference type="ARBA" id="ARBA00004370"/>
    </source>
</evidence>
<keyword evidence="4 6" id="KW-0472">Membrane</keyword>
<evidence type="ECO:0000256" key="6">
    <source>
        <dbReference type="RuleBase" id="RU363126"/>
    </source>
</evidence>
<dbReference type="PANTHER" id="PTHR10736:SF65">
    <property type="entry name" value="BESTROPHIN 1, ISOFORM C-RELATED"/>
    <property type="match status" value="1"/>
</dbReference>
<evidence type="ECO:0000313" key="8">
    <source>
        <dbReference type="Proteomes" id="UP001497623"/>
    </source>
</evidence>
<comment type="function">
    <text evidence="6">Forms chloride channels.</text>
</comment>
<dbReference type="InterPro" id="IPR021134">
    <property type="entry name" value="Bestrophin-like"/>
</dbReference>
<feature type="transmembrane region" description="Helical" evidence="6">
    <location>
        <begin position="261"/>
        <end position="287"/>
    </location>
</feature>
<proteinExistence type="inferred from homology"/>
<sequence length="425" mass="49099">MNVKFDKKILSHNSIFLNIDNLVIKIDEIVKWNCSTSKKILCMCFFLVFFELCMMFYKLLTEPPADEKMKRFEDLVVYFNKFTKDLPLSWMLGFYIGVVVKRWWDQFKSIPWPDSLAFRINAAIKTTDEQSKMTRRTIIRYVNCGITLALMRLIDSSSSNPFNTLDDLVKEELLEEDEKELFGKYHQKLNKPGKLRKKKSNIFFKFNSDDCRPKSYEEYWVPLTWAISLIKTAKGFEVKKNEFVSINTLSKLAFIMTTANIIIIITTTIIPIITSTLVVTIAVYSFFLGSLLGGQELNPAQNIAGHTFDFFFPFLTILKFIFYIGWLKVAETLLNPFGGDDEDFEIVYLIKRNKQAGYAIVDDLVVPHPKLMRDADWDIAVTEQDVSNVELRKDLKHRMSAAVPVSQLPKDAEDGKVLIPITENS</sequence>
<keyword evidence="2 6" id="KW-0812">Transmembrane</keyword>
<feature type="non-terminal residue" evidence="7">
    <location>
        <position position="425"/>
    </location>
</feature>
<keyword evidence="6" id="KW-0407">Ion channel</keyword>
<dbReference type="PANTHER" id="PTHR10736">
    <property type="entry name" value="BESTROPHIN"/>
    <property type="match status" value="1"/>
</dbReference>
<evidence type="ECO:0000256" key="3">
    <source>
        <dbReference type="ARBA" id="ARBA00022989"/>
    </source>
</evidence>
<dbReference type="GO" id="GO:0005886">
    <property type="term" value="C:plasma membrane"/>
    <property type="evidence" value="ECO:0007669"/>
    <property type="project" value="UniProtKB-SubCell"/>
</dbReference>
<organism evidence="7 8">
    <name type="scientific">Meganyctiphanes norvegica</name>
    <name type="common">Northern krill</name>
    <name type="synonym">Thysanopoda norvegica</name>
    <dbReference type="NCBI Taxonomy" id="48144"/>
    <lineage>
        <taxon>Eukaryota</taxon>
        <taxon>Metazoa</taxon>
        <taxon>Ecdysozoa</taxon>
        <taxon>Arthropoda</taxon>
        <taxon>Crustacea</taxon>
        <taxon>Multicrustacea</taxon>
        <taxon>Malacostraca</taxon>
        <taxon>Eumalacostraca</taxon>
        <taxon>Eucarida</taxon>
        <taxon>Euphausiacea</taxon>
        <taxon>Euphausiidae</taxon>
        <taxon>Meganyctiphanes</taxon>
    </lineage>
</organism>
<evidence type="ECO:0000313" key="7">
    <source>
        <dbReference type="EMBL" id="CAL4180796.1"/>
    </source>
</evidence>
<dbReference type="GO" id="GO:0005254">
    <property type="term" value="F:chloride channel activity"/>
    <property type="evidence" value="ECO:0007669"/>
    <property type="project" value="UniProtKB-KW"/>
</dbReference>
<dbReference type="AlphaFoldDB" id="A0AAV2SDE7"/>
<dbReference type="Proteomes" id="UP001497623">
    <property type="component" value="Unassembled WGS sequence"/>
</dbReference>
<dbReference type="InterPro" id="IPR000615">
    <property type="entry name" value="Bestrophin"/>
</dbReference>
<accession>A0AAV2SDE7</accession>
<keyword evidence="6" id="KW-0813">Transport</keyword>
<dbReference type="GO" id="GO:0034707">
    <property type="term" value="C:chloride channel complex"/>
    <property type="evidence" value="ECO:0007669"/>
    <property type="project" value="UniProtKB-KW"/>
</dbReference>
<keyword evidence="6" id="KW-0406">Ion transport</keyword>
<evidence type="ECO:0000256" key="5">
    <source>
        <dbReference type="ARBA" id="ARBA00034769"/>
    </source>
</evidence>
<keyword evidence="8" id="KW-1185">Reference proteome</keyword>
<feature type="transmembrane region" description="Helical" evidence="6">
    <location>
        <begin position="40"/>
        <end position="60"/>
    </location>
</feature>
<comment type="similarity">
    <text evidence="5 6">Belongs to the anion channel-forming bestrophin (TC 1.A.46) family. Calcium-sensitive chloride channel subfamily.</text>
</comment>
<keyword evidence="6" id="KW-1003">Cell membrane</keyword>
<dbReference type="Pfam" id="PF01062">
    <property type="entry name" value="Bestrophin"/>
    <property type="match status" value="1"/>
</dbReference>
<dbReference type="EMBL" id="CAXKWB010058491">
    <property type="protein sequence ID" value="CAL4180796.1"/>
    <property type="molecule type" value="Genomic_DNA"/>
</dbReference>
<protein>
    <recommendedName>
        <fullName evidence="6">Bestrophin homolog</fullName>
    </recommendedName>
</protein>
<reference evidence="7 8" key="1">
    <citation type="submission" date="2024-05" db="EMBL/GenBank/DDBJ databases">
        <authorList>
            <person name="Wallberg A."/>
        </authorList>
    </citation>
    <scope>NUCLEOTIDE SEQUENCE [LARGE SCALE GENOMIC DNA]</scope>
</reference>
<comment type="subcellular location">
    <subcellularLocation>
        <location evidence="6">Cell membrane</location>
        <topology evidence="6">Multi-pass membrane protein</topology>
    </subcellularLocation>
    <subcellularLocation>
        <location evidence="1">Membrane</location>
    </subcellularLocation>
</comment>
<gene>
    <name evidence="7" type="ORF">MNOR_LOCUS35358</name>
</gene>
<keyword evidence="6" id="KW-0868">Chloride</keyword>
<keyword evidence="6" id="KW-0869">Chloride channel</keyword>
<feature type="transmembrane region" description="Helical" evidence="6">
    <location>
        <begin position="87"/>
        <end position="104"/>
    </location>
</feature>
<keyword evidence="3 6" id="KW-1133">Transmembrane helix</keyword>
<name>A0AAV2SDE7_MEGNR</name>
<evidence type="ECO:0000256" key="2">
    <source>
        <dbReference type="ARBA" id="ARBA00022692"/>
    </source>
</evidence>
<comment type="caution">
    <text evidence="7">The sequence shown here is derived from an EMBL/GenBank/DDBJ whole genome shotgun (WGS) entry which is preliminary data.</text>
</comment>